<keyword evidence="4" id="KW-1185">Reference proteome</keyword>
<evidence type="ECO:0000313" key="3">
    <source>
        <dbReference type="EMBL" id="RNF05729.1"/>
    </source>
</evidence>
<dbReference type="OrthoDB" id="251440at2759"/>
<gene>
    <name evidence="3" type="ORF">TraAM80_04364</name>
</gene>
<feature type="compositionally biased region" description="Polar residues" evidence="2">
    <location>
        <begin position="87"/>
        <end position="101"/>
    </location>
</feature>
<feature type="region of interest" description="Disordered" evidence="2">
    <location>
        <begin position="344"/>
        <end position="363"/>
    </location>
</feature>
<feature type="compositionally biased region" description="Low complexity" evidence="2">
    <location>
        <begin position="175"/>
        <end position="186"/>
    </location>
</feature>
<evidence type="ECO:0000256" key="1">
    <source>
        <dbReference type="SAM" id="Coils"/>
    </source>
</evidence>
<feature type="coiled-coil region" evidence="1">
    <location>
        <begin position="254"/>
        <end position="281"/>
    </location>
</feature>
<sequence length="431" mass="47519">MLQSSAPHHVETLFSQLECSARNPMRLYRQLLQRAAAQLDVVTADAGTLRAMVHLLQKQQCEQKKYIFHLETQLEQARARRERHDTTCSMPWSTKNGRTGTTMSSLSSSLYGACVGKQQYQCRKPQQQWRRGGDDSCLSTSRELRGIGSRRFTSHSALELAGDSCEGSSPPRHPSPLAMPASLPPSQESDGSNAWGAVDAGDEALLEWVLGDVLLLLLDDSASASSAAYGAAAAPSRPLAGNVKTMYDTVMTSIRILKEREGALKSRLQELEETVRQEMQRRRLELLRAEEQDITFGVPPDRRDPHNISDRYEYHHPLGQDVVVKAAAASADVSEVTNAHHTVTYSTTSGSPSSVDPVDSNSGTMRIRKTAMDSSSASEMIQDKMHGMLLHTDDGDDDADDVSLNDLAGETELLEYLTWKDSFLEQLLPSM</sequence>
<evidence type="ECO:0000256" key="2">
    <source>
        <dbReference type="SAM" id="MobiDB-lite"/>
    </source>
</evidence>
<feature type="compositionally biased region" description="Low complexity" evidence="2">
    <location>
        <begin position="346"/>
        <end position="363"/>
    </location>
</feature>
<evidence type="ECO:0000313" key="4">
    <source>
        <dbReference type="Proteomes" id="UP000283634"/>
    </source>
</evidence>
<proteinExistence type="predicted"/>
<dbReference type="AlphaFoldDB" id="A0A3S5IRB7"/>
<feature type="region of interest" description="Disordered" evidence="2">
    <location>
        <begin position="81"/>
        <end position="101"/>
    </location>
</feature>
<protein>
    <submittedName>
        <fullName evidence="3">Uncharacterized protein</fullName>
    </submittedName>
</protein>
<reference evidence="3 4" key="1">
    <citation type="journal article" date="2018" name="BMC Genomics">
        <title>Genomic comparison of Trypanosoma conorhini and Trypanosoma rangeli to Trypanosoma cruzi strains of high and low virulence.</title>
        <authorList>
            <person name="Bradwell K.R."/>
            <person name="Koparde V.N."/>
            <person name="Matveyev A.V."/>
            <person name="Serrano M.G."/>
            <person name="Alves J.M."/>
            <person name="Parikh H."/>
            <person name="Huang B."/>
            <person name="Lee V."/>
            <person name="Espinosa-Alvarez O."/>
            <person name="Ortiz P.A."/>
            <person name="Costa-Martins A.G."/>
            <person name="Teixeira M.M."/>
            <person name="Buck G.A."/>
        </authorList>
    </citation>
    <scope>NUCLEOTIDE SEQUENCE [LARGE SCALE GENOMIC DNA]</scope>
    <source>
        <strain evidence="3 4">AM80</strain>
    </source>
</reference>
<dbReference type="OMA" id="NNATHHA"/>
<dbReference type="Proteomes" id="UP000283634">
    <property type="component" value="Unassembled WGS sequence"/>
</dbReference>
<comment type="caution">
    <text evidence="3">The sequence shown here is derived from an EMBL/GenBank/DDBJ whole genome shotgun (WGS) entry which is preliminary data.</text>
</comment>
<dbReference type="EMBL" id="MKGL01000127">
    <property type="protein sequence ID" value="RNF05729.1"/>
    <property type="molecule type" value="Genomic_DNA"/>
</dbReference>
<organism evidence="3 4">
    <name type="scientific">Trypanosoma rangeli</name>
    <dbReference type="NCBI Taxonomy" id="5698"/>
    <lineage>
        <taxon>Eukaryota</taxon>
        <taxon>Discoba</taxon>
        <taxon>Euglenozoa</taxon>
        <taxon>Kinetoplastea</taxon>
        <taxon>Metakinetoplastina</taxon>
        <taxon>Trypanosomatida</taxon>
        <taxon>Trypanosomatidae</taxon>
        <taxon>Trypanosoma</taxon>
        <taxon>Herpetosoma</taxon>
    </lineage>
</organism>
<dbReference type="GeneID" id="40328297"/>
<accession>A0A3S5IRB7</accession>
<name>A0A3S5IRB7_TRYRA</name>
<feature type="region of interest" description="Disordered" evidence="2">
    <location>
        <begin position="161"/>
        <end position="193"/>
    </location>
</feature>
<keyword evidence="1" id="KW-0175">Coiled coil</keyword>
<dbReference type="RefSeq" id="XP_029238850.1">
    <property type="nucleotide sequence ID" value="XM_029381297.1"/>
</dbReference>